<protein>
    <recommendedName>
        <fullName evidence="1">Stage IV sporulation protein A</fullName>
        <ecNumber evidence="1">3.6.1.-</ecNumber>
    </recommendedName>
    <alternativeName>
        <fullName evidence="1">Coat morphogenetic protein SpoIVA</fullName>
    </alternativeName>
</protein>
<keyword evidence="1" id="KW-0378">Hydrolase</keyword>
<feature type="domain" description="Stage IV sporulation protein A middle" evidence="3">
    <location>
        <begin position="238"/>
        <end position="415"/>
    </location>
</feature>
<dbReference type="InterPro" id="IPR027417">
    <property type="entry name" value="P-loop_NTPase"/>
</dbReference>
<evidence type="ECO:0000259" key="4">
    <source>
        <dbReference type="Pfam" id="PF20439"/>
    </source>
</evidence>
<evidence type="ECO:0000313" key="6">
    <source>
        <dbReference type="Proteomes" id="UP000768567"/>
    </source>
</evidence>
<dbReference type="InterPro" id="IPR046841">
    <property type="entry name" value="SpoIVA_middle"/>
</dbReference>
<dbReference type="InterPro" id="IPR046842">
    <property type="entry name" value="SpoIVA_ATPase"/>
</dbReference>
<name>A0ABR9QZL4_9FIRM</name>
<reference evidence="5 6" key="1">
    <citation type="submission" date="2020-10" db="EMBL/GenBank/DDBJ databases">
        <title>ChiBAC.</title>
        <authorList>
            <person name="Zenner C."/>
            <person name="Hitch T.C.A."/>
            <person name="Clavel T."/>
        </authorList>
    </citation>
    <scope>NUCLEOTIDE SEQUENCE [LARGE SCALE GENOMIC DNA]</scope>
    <source>
        <strain evidence="5 6">DSM 109015</strain>
    </source>
</reference>
<dbReference type="Pfam" id="PF20438">
    <property type="entry name" value="SpoIVA_middle"/>
    <property type="match status" value="1"/>
</dbReference>
<dbReference type="Gene3D" id="3.40.50.300">
    <property type="entry name" value="P-loop containing nucleotide triphosphate hydrolases"/>
    <property type="match status" value="1"/>
</dbReference>
<keyword evidence="1" id="KW-0547">Nucleotide-binding</keyword>
<dbReference type="Proteomes" id="UP000768567">
    <property type="component" value="Unassembled WGS sequence"/>
</dbReference>
<evidence type="ECO:0000259" key="3">
    <source>
        <dbReference type="Pfam" id="PF20438"/>
    </source>
</evidence>
<comment type="catalytic activity">
    <reaction evidence="1">
        <text>ATP + H2O = ADP + phosphate + H(+)</text>
        <dbReference type="Rhea" id="RHEA:13065"/>
        <dbReference type="ChEBI" id="CHEBI:15377"/>
        <dbReference type="ChEBI" id="CHEBI:15378"/>
        <dbReference type="ChEBI" id="CHEBI:30616"/>
        <dbReference type="ChEBI" id="CHEBI:43474"/>
        <dbReference type="ChEBI" id="CHEBI:456216"/>
    </reaction>
</comment>
<dbReference type="NCBIfam" id="TIGR02836">
    <property type="entry name" value="spore_IV_A"/>
    <property type="match status" value="1"/>
</dbReference>
<dbReference type="SUPFAM" id="SSF52540">
    <property type="entry name" value="P-loop containing nucleoside triphosphate hydrolases"/>
    <property type="match status" value="1"/>
</dbReference>
<sequence length="491" mass="53760">MTQEQIYQNIASRTGGDIYIGVVGPVRSGKSTLIKRFAELMLLPHIKNDAQRARAIDELPQSAAGRTIMTTEPKFIPEKAVEVELSGGGSFRARLVDCVGYMVEGALGHEENNAPRLVKSPWFDKAVPFDLAAETGTRKVIREHATVGLVVTTDGSIAEIPRENYLNAEQRIIDELNEIGKPYLILLNCTDPDSEASRSLAEGLERDYGHPVCPVNCTQLTAEKLDAILKRLLYEFPVQEIAVTMPPWVTMLEPGHWLQSSVYEAMLEFASGVHRMRDVAGKQPAIDCEYITGASLCGMDLATGSVHISVKIAPDIFYKILGEQTGLDIVDEASLLPCVVSLARAKRAYDKIKGALDQVEATGYGIVMPGIDELALEEPQIVRQGGQYGVRLSASAPSLHIMKATIRTEISPSVGSEQQGEELIKSILQDFESDPGKLWNTNIFGKSLNELVNEGLQAKLLHMPQEARGRLQVTLERIINDGCDGLICILL</sequence>
<dbReference type="InterPro" id="IPR014201">
    <property type="entry name" value="Spore_IV_A"/>
</dbReference>
<evidence type="ECO:0000259" key="2">
    <source>
        <dbReference type="Pfam" id="PF09547"/>
    </source>
</evidence>
<dbReference type="EMBL" id="JADCKC010000001">
    <property type="protein sequence ID" value="MBE5036317.1"/>
    <property type="molecule type" value="Genomic_DNA"/>
</dbReference>
<organism evidence="5 6">
    <name type="scientific">Gemmiger gallinarum</name>
    <dbReference type="NCBI Taxonomy" id="2779354"/>
    <lineage>
        <taxon>Bacteria</taxon>
        <taxon>Bacillati</taxon>
        <taxon>Bacillota</taxon>
        <taxon>Clostridia</taxon>
        <taxon>Eubacteriales</taxon>
        <taxon>Gemmiger</taxon>
    </lineage>
</organism>
<feature type="domain" description="Sporulation stage IV protein A C-terminal" evidence="4">
    <location>
        <begin position="416"/>
        <end position="491"/>
    </location>
</feature>
<dbReference type="RefSeq" id="WP_193499662.1">
    <property type="nucleotide sequence ID" value="NZ_JADCKC010000001.1"/>
</dbReference>
<comment type="caution">
    <text evidence="5">The sequence shown here is derived from an EMBL/GenBank/DDBJ whole genome shotgun (WGS) entry which is preliminary data.</text>
</comment>
<keyword evidence="1" id="KW-0749">Sporulation</keyword>
<feature type="domain" description="Stage IV sporulation protein A ATPase" evidence="2">
    <location>
        <begin position="1"/>
        <end position="237"/>
    </location>
</feature>
<dbReference type="PIRSF" id="PIRSF007466">
    <property type="entry name" value="SpoIVA"/>
    <property type="match status" value="1"/>
</dbReference>
<keyword evidence="1" id="KW-0963">Cytoplasm</keyword>
<comment type="function">
    <text evidence="1">ATPase. Has a role at an early stage in the morphogenesis of the spore coat.</text>
</comment>
<keyword evidence="6" id="KW-1185">Reference proteome</keyword>
<dbReference type="EC" id="3.6.1.-" evidence="1"/>
<keyword evidence="1" id="KW-0067">ATP-binding</keyword>
<dbReference type="InterPro" id="IPR046840">
    <property type="entry name" value="SpoIVA_C"/>
</dbReference>
<evidence type="ECO:0000313" key="5">
    <source>
        <dbReference type="EMBL" id="MBE5036317.1"/>
    </source>
</evidence>
<dbReference type="Pfam" id="PF20439">
    <property type="entry name" value="SpoIVA_C"/>
    <property type="match status" value="1"/>
</dbReference>
<gene>
    <name evidence="5" type="primary">spoIVA</name>
    <name evidence="5" type="ORF">INF35_00655</name>
</gene>
<comment type="subcellular location">
    <subcellularLocation>
        <location evidence="1">Cytoplasm</location>
    </subcellularLocation>
</comment>
<dbReference type="Pfam" id="PF09547">
    <property type="entry name" value="SpoIVA_ATPase"/>
    <property type="match status" value="1"/>
</dbReference>
<proteinExistence type="predicted"/>
<evidence type="ECO:0000256" key="1">
    <source>
        <dbReference type="PIRNR" id="PIRNR007466"/>
    </source>
</evidence>
<accession>A0ABR9QZL4</accession>